<dbReference type="EMBL" id="CABFNO020001317">
    <property type="protein sequence ID" value="CAG9980435.1"/>
    <property type="molecule type" value="Genomic_DNA"/>
</dbReference>
<keyword evidence="3" id="KW-1185">Reference proteome</keyword>
<feature type="compositionally biased region" description="Polar residues" evidence="1">
    <location>
        <begin position="75"/>
        <end position="85"/>
    </location>
</feature>
<comment type="caution">
    <text evidence="2">The sequence shown here is derived from an EMBL/GenBank/DDBJ whole genome shotgun (WGS) entry which is preliminary data.</text>
</comment>
<dbReference type="Proteomes" id="UP000754883">
    <property type="component" value="Unassembled WGS sequence"/>
</dbReference>
<sequence length="85" mass="8695">MANKPSGTDKGTLASLDEANQNPPTGSVAINRFQAEGINESPWNPVRVVMASELSKADEADTTTKTATKCADGSTAATQGSAPKS</sequence>
<evidence type="ECO:0000313" key="2">
    <source>
        <dbReference type="EMBL" id="CAG9980435.1"/>
    </source>
</evidence>
<accession>A0A9N9U9A9</accession>
<evidence type="ECO:0000313" key="3">
    <source>
        <dbReference type="Proteomes" id="UP000754883"/>
    </source>
</evidence>
<feature type="region of interest" description="Disordered" evidence="1">
    <location>
        <begin position="1"/>
        <end position="29"/>
    </location>
</feature>
<evidence type="ECO:0000256" key="1">
    <source>
        <dbReference type="SAM" id="MobiDB-lite"/>
    </source>
</evidence>
<dbReference type="AlphaFoldDB" id="A0A9N9U9A9"/>
<protein>
    <submittedName>
        <fullName evidence="2">Uncharacterized protein</fullName>
    </submittedName>
</protein>
<feature type="compositionally biased region" description="Low complexity" evidence="1">
    <location>
        <begin position="63"/>
        <end position="72"/>
    </location>
</feature>
<reference evidence="3" key="1">
    <citation type="submission" date="2019-06" db="EMBL/GenBank/DDBJ databases">
        <authorList>
            <person name="Broberg M."/>
        </authorList>
    </citation>
    <scope>NUCLEOTIDE SEQUENCE [LARGE SCALE GENOMIC DNA]</scope>
</reference>
<name>A0A9N9U9A9_9HYPO</name>
<gene>
    <name evidence="2" type="ORF">CBYS24578_00007399</name>
</gene>
<dbReference type="OrthoDB" id="5144653at2759"/>
<proteinExistence type="predicted"/>
<feature type="region of interest" description="Disordered" evidence="1">
    <location>
        <begin position="55"/>
        <end position="85"/>
    </location>
</feature>
<reference evidence="2 3" key="2">
    <citation type="submission" date="2021-10" db="EMBL/GenBank/DDBJ databases">
        <authorList>
            <person name="Piombo E."/>
        </authorList>
    </citation>
    <scope>NUCLEOTIDE SEQUENCE [LARGE SCALE GENOMIC DNA]</scope>
</reference>
<organism evidence="2 3">
    <name type="scientific">Clonostachys byssicola</name>
    <dbReference type="NCBI Taxonomy" id="160290"/>
    <lineage>
        <taxon>Eukaryota</taxon>
        <taxon>Fungi</taxon>
        <taxon>Dikarya</taxon>
        <taxon>Ascomycota</taxon>
        <taxon>Pezizomycotina</taxon>
        <taxon>Sordariomycetes</taxon>
        <taxon>Hypocreomycetidae</taxon>
        <taxon>Hypocreales</taxon>
        <taxon>Bionectriaceae</taxon>
        <taxon>Clonostachys</taxon>
    </lineage>
</organism>